<reference evidence="1 2" key="1">
    <citation type="submission" date="2015-09" db="EMBL/GenBank/DDBJ databases">
        <title>Trachymyrmex zeteki WGS genome.</title>
        <authorList>
            <person name="Nygaard S."/>
            <person name="Hu H."/>
            <person name="Boomsma J."/>
            <person name="Zhang G."/>
        </authorList>
    </citation>
    <scope>NUCLEOTIDE SEQUENCE [LARGE SCALE GENOMIC DNA]</scope>
    <source>
        <strain evidence="1">Tzet28-1</strain>
        <tissue evidence="1">Whole body</tissue>
    </source>
</reference>
<dbReference type="AlphaFoldDB" id="A0A151WFG1"/>
<evidence type="ECO:0000313" key="1">
    <source>
        <dbReference type="EMBL" id="KYQ46558.1"/>
    </source>
</evidence>
<name>A0A151WFG1_9HYME</name>
<feature type="non-terminal residue" evidence="1">
    <location>
        <position position="1"/>
    </location>
</feature>
<protein>
    <submittedName>
        <fullName evidence="1">Uncharacterized protein</fullName>
    </submittedName>
</protein>
<dbReference type="Proteomes" id="UP000075809">
    <property type="component" value="Unassembled WGS sequence"/>
</dbReference>
<keyword evidence="2" id="KW-1185">Reference proteome</keyword>
<gene>
    <name evidence="1" type="ORF">ALC60_14440</name>
</gene>
<proteinExistence type="predicted"/>
<evidence type="ECO:0000313" key="2">
    <source>
        <dbReference type="Proteomes" id="UP000075809"/>
    </source>
</evidence>
<sequence>SSSIVFMILKDNVPLNTIETIKYILIIRLKIHSVTIGVIKLKERYNAEYLGKIMKSTCKDWKLTNLKEIINKVKEIVTFFKYSVVAADELRNAQTSNLNSEINRMLCELNLKISTNVENEVNEPHLVSEIEESNFWNFHHNLANKSKTQLINKEESLLNIDL</sequence>
<dbReference type="EMBL" id="KQ983218">
    <property type="protein sequence ID" value="KYQ46558.1"/>
    <property type="molecule type" value="Genomic_DNA"/>
</dbReference>
<organism evidence="1 2">
    <name type="scientific">Mycetomoellerius zeteki</name>
    <dbReference type="NCBI Taxonomy" id="64791"/>
    <lineage>
        <taxon>Eukaryota</taxon>
        <taxon>Metazoa</taxon>
        <taxon>Ecdysozoa</taxon>
        <taxon>Arthropoda</taxon>
        <taxon>Hexapoda</taxon>
        <taxon>Insecta</taxon>
        <taxon>Pterygota</taxon>
        <taxon>Neoptera</taxon>
        <taxon>Endopterygota</taxon>
        <taxon>Hymenoptera</taxon>
        <taxon>Apocrita</taxon>
        <taxon>Aculeata</taxon>
        <taxon>Formicoidea</taxon>
        <taxon>Formicidae</taxon>
        <taxon>Myrmicinae</taxon>
        <taxon>Mycetomoellerius</taxon>
    </lineage>
</organism>
<accession>A0A151WFG1</accession>